<reference evidence="1" key="5">
    <citation type="journal article" date="2021" name="G3 (Bethesda)">
        <title>Aegilops tauschii genome assembly Aet v5.0 features greater sequence contiguity and improved annotation.</title>
        <authorList>
            <person name="Wang L."/>
            <person name="Zhu T."/>
            <person name="Rodriguez J.C."/>
            <person name="Deal K.R."/>
            <person name="Dubcovsky J."/>
            <person name="McGuire P.E."/>
            <person name="Lux T."/>
            <person name="Spannagl M."/>
            <person name="Mayer K.F.X."/>
            <person name="Baldrich P."/>
            <person name="Meyers B.C."/>
            <person name="Huo N."/>
            <person name="Gu Y.Q."/>
            <person name="Zhou H."/>
            <person name="Devos K.M."/>
            <person name="Bennetzen J.L."/>
            <person name="Unver T."/>
            <person name="Budak H."/>
            <person name="Gulick P.J."/>
            <person name="Galiba G."/>
            <person name="Kalapos B."/>
            <person name="Nelson D.R."/>
            <person name="Li P."/>
            <person name="You F.M."/>
            <person name="Luo M.C."/>
            <person name="Dvorak J."/>
        </authorList>
    </citation>
    <scope>NUCLEOTIDE SEQUENCE [LARGE SCALE GENOMIC DNA]</scope>
    <source>
        <strain evidence="1">cv. AL8/78</strain>
    </source>
</reference>
<dbReference type="EnsemblPlants" id="AET7Gv20498200.19">
    <property type="protein sequence ID" value="AET7Gv20498200.19"/>
    <property type="gene ID" value="AET7Gv20498200"/>
</dbReference>
<reference evidence="2" key="2">
    <citation type="journal article" date="2017" name="Nat. Plants">
        <title>The Aegilops tauschii genome reveals multiple impacts of transposons.</title>
        <authorList>
            <person name="Zhao G."/>
            <person name="Zou C."/>
            <person name="Li K."/>
            <person name="Wang K."/>
            <person name="Li T."/>
            <person name="Gao L."/>
            <person name="Zhang X."/>
            <person name="Wang H."/>
            <person name="Yang Z."/>
            <person name="Liu X."/>
            <person name="Jiang W."/>
            <person name="Mao L."/>
            <person name="Kong X."/>
            <person name="Jiao Y."/>
            <person name="Jia J."/>
        </authorList>
    </citation>
    <scope>NUCLEOTIDE SEQUENCE [LARGE SCALE GENOMIC DNA]</scope>
    <source>
        <strain evidence="2">cv. AL8/78</strain>
    </source>
</reference>
<sequence>MSEISNLNSNYTSRKKKQSCCQYCLTLWAITHPIWIRHYSQQNSSFPFINV</sequence>
<dbReference type="Gramene" id="AET7Gv20498200.19">
    <property type="protein sequence ID" value="AET7Gv20498200.19"/>
    <property type="gene ID" value="AET7Gv20498200"/>
</dbReference>
<dbReference type="Proteomes" id="UP000015105">
    <property type="component" value="Chromosome 7D"/>
</dbReference>
<accession>A0A453R8E2</accession>
<dbReference type="AlphaFoldDB" id="A0A453R8E2"/>
<reference evidence="1" key="3">
    <citation type="journal article" date="2017" name="Nature">
        <title>Genome sequence of the progenitor of the wheat D genome Aegilops tauschii.</title>
        <authorList>
            <person name="Luo M.C."/>
            <person name="Gu Y.Q."/>
            <person name="Puiu D."/>
            <person name="Wang H."/>
            <person name="Twardziok S.O."/>
            <person name="Deal K.R."/>
            <person name="Huo N."/>
            <person name="Zhu T."/>
            <person name="Wang L."/>
            <person name="Wang Y."/>
            <person name="McGuire P.E."/>
            <person name="Liu S."/>
            <person name="Long H."/>
            <person name="Ramasamy R.K."/>
            <person name="Rodriguez J.C."/>
            <person name="Van S.L."/>
            <person name="Yuan L."/>
            <person name="Wang Z."/>
            <person name="Xia Z."/>
            <person name="Xiao L."/>
            <person name="Anderson O.D."/>
            <person name="Ouyang S."/>
            <person name="Liang Y."/>
            <person name="Zimin A.V."/>
            <person name="Pertea G."/>
            <person name="Qi P."/>
            <person name="Bennetzen J.L."/>
            <person name="Dai X."/>
            <person name="Dawson M.W."/>
            <person name="Muller H.G."/>
            <person name="Kugler K."/>
            <person name="Rivarola-Duarte L."/>
            <person name="Spannagl M."/>
            <person name="Mayer K.F.X."/>
            <person name="Lu F.H."/>
            <person name="Bevan M.W."/>
            <person name="Leroy P."/>
            <person name="Li P."/>
            <person name="You F.M."/>
            <person name="Sun Q."/>
            <person name="Liu Z."/>
            <person name="Lyons E."/>
            <person name="Wicker T."/>
            <person name="Salzberg S.L."/>
            <person name="Devos K.M."/>
            <person name="Dvorak J."/>
        </authorList>
    </citation>
    <scope>NUCLEOTIDE SEQUENCE [LARGE SCALE GENOMIC DNA]</scope>
    <source>
        <strain evidence="1">cv. AL8/78</strain>
    </source>
</reference>
<reference evidence="2" key="1">
    <citation type="journal article" date="2014" name="Science">
        <title>Ancient hybridizations among the ancestral genomes of bread wheat.</title>
        <authorList>
            <consortium name="International Wheat Genome Sequencing Consortium,"/>
            <person name="Marcussen T."/>
            <person name="Sandve S.R."/>
            <person name="Heier L."/>
            <person name="Spannagl M."/>
            <person name="Pfeifer M."/>
            <person name="Jakobsen K.S."/>
            <person name="Wulff B.B."/>
            <person name="Steuernagel B."/>
            <person name="Mayer K.F."/>
            <person name="Olsen O.A."/>
        </authorList>
    </citation>
    <scope>NUCLEOTIDE SEQUENCE [LARGE SCALE GENOMIC DNA]</scope>
    <source>
        <strain evidence="2">cv. AL8/78</strain>
    </source>
</reference>
<organism evidence="1 2">
    <name type="scientific">Aegilops tauschii subsp. strangulata</name>
    <name type="common">Goatgrass</name>
    <dbReference type="NCBI Taxonomy" id="200361"/>
    <lineage>
        <taxon>Eukaryota</taxon>
        <taxon>Viridiplantae</taxon>
        <taxon>Streptophyta</taxon>
        <taxon>Embryophyta</taxon>
        <taxon>Tracheophyta</taxon>
        <taxon>Spermatophyta</taxon>
        <taxon>Magnoliopsida</taxon>
        <taxon>Liliopsida</taxon>
        <taxon>Poales</taxon>
        <taxon>Poaceae</taxon>
        <taxon>BOP clade</taxon>
        <taxon>Pooideae</taxon>
        <taxon>Triticodae</taxon>
        <taxon>Triticeae</taxon>
        <taxon>Triticinae</taxon>
        <taxon>Aegilops</taxon>
    </lineage>
</organism>
<reference evidence="1" key="4">
    <citation type="submission" date="2019-03" db="UniProtKB">
        <authorList>
            <consortium name="EnsemblPlants"/>
        </authorList>
    </citation>
    <scope>IDENTIFICATION</scope>
</reference>
<keyword evidence="2" id="KW-1185">Reference proteome</keyword>
<protein>
    <submittedName>
        <fullName evidence="1">Uncharacterized protein</fullName>
    </submittedName>
</protein>
<proteinExistence type="predicted"/>
<name>A0A453R8E2_AEGTS</name>
<evidence type="ECO:0000313" key="2">
    <source>
        <dbReference type="Proteomes" id="UP000015105"/>
    </source>
</evidence>
<evidence type="ECO:0000313" key="1">
    <source>
        <dbReference type="EnsemblPlants" id="AET7Gv20498200.19"/>
    </source>
</evidence>